<reference evidence="2 3" key="1">
    <citation type="journal article" date="2012" name="Genome Biol.">
        <title>Genome and low-iron response of an oceanic diatom adapted to chronic iron limitation.</title>
        <authorList>
            <person name="Lommer M."/>
            <person name="Specht M."/>
            <person name="Roy A.S."/>
            <person name="Kraemer L."/>
            <person name="Andreson R."/>
            <person name="Gutowska M.A."/>
            <person name="Wolf J."/>
            <person name="Bergner S.V."/>
            <person name="Schilhabel M.B."/>
            <person name="Klostermeier U.C."/>
            <person name="Beiko R.G."/>
            <person name="Rosenstiel P."/>
            <person name="Hippler M."/>
            <person name="Laroche J."/>
        </authorList>
    </citation>
    <scope>NUCLEOTIDE SEQUENCE [LARGE SCALE GENOMIC DNA]</scope>
    <source>
        <strain evidence="2 3">CCMP1005</strain>
    </source>
</reference>
<proteinExistence type="predicted"/>
<comment type="caution">
    <text evidence="2">The sequence shown here is derived from an EMBL/GenBank/DDBJ whole genome shotgun (WGS) entry which is preliminary data.</text>
</comment>
<name>K0T0Y2_THAOC</name>
<feature type="compositionally biased region" description="Basic and acidic residues" evidence="1">
    <location>
        <begin position="198"/>
        <end position="221"/>
    </location>
</feature>
<sequence length="256" mass="27531">VGAKGGLLCAAAARWPDGSLIDCRLKLRGHSGEDAGDGDGEGGRGHGGRGYQSRRGGAPDVGRSVGPSSHRPADRRRRVDGEGRGAVHFVAVSMAKAEVRFILDHASRAEFAVSGGRNKRSGQGEEADTEQWQFHYDDLAHGRIGLGASGGKDWRRLSVPRICDGRGRRDVPLPPPTRRGRGAETEPGSLAMEPRRRRIDDDRADIQKRLCGSRGRERHIAGPDSARGVRRLEEEAEEASSRGRKSGAGEDRGHSS</sequence>
<feature type="compositionally biased region" description="Basic and acidic residues" evidence="1">
    <location>
        <begin position="247"/>
        <end position="256"/>
    </location>
</feature>
<dbReference type="EMBL" id="AGNL01006097">
    <property type="protein sequence ID" value="EJK72273.1"/>
    <property type="molecule type" value="Genomic_DNA"/>
</dbReference>
<gene>
    <name evidence="2" type="ORF">THAOC_06207</name>
</gene>
<keyword evidence="3" id="KW-1185">Reference proteome</keyword>
<evidence type="ECO:0000256" key="1">
    <source>
        <dbReference type="SAM" id="MobiDB-lite"/>
    </source>
</evidence>
<feature type="region of interest" description="Disordered" evidence="1">
    <location>
        <begin position="165"/>
        <end position="256"/>
    </location>
</feature>
<accession>K0T0Y2</accession>
<feature type="region of interest" description="Disordered" evidence="1">
    <location>
        <begin position="29"/>
        <end position="80"/>
    </location>
</feature>
<evidence type="ECO:0000313" key="2">
    <source>
        <dbReference type="EMBL" id="EJK72273.1"/>
    </source>
</evidence>
<protein>
    <submittedName>
        <fullName evidence="2">Uncharacterized protein</fullName>
    </submittedName>
</protein>
<organism evidence="2 3">
    <name type="scientific">Thalassiosira oceanica</name>
    <name type="common">Marine diatom</name>
    <dbReference type="NCBI Taxonomy" id="159749"/>
    <lineage>
        <taxon>Eukaryota</taxon>
        <taxon>Sar</taxon>
        <taxon>Stramenopiles</taxon>
        <taxon>Ochrophyta</taxon>
        <taxon>Bacillariophyta</taxon>
        <taxon>Coscinodiscophyceae</taxon>
        <taxon>Thalassiosirophycidae</taxon>
        <taxon>Thalassiosirales</taxon>
        <taxon>Thalassiosiraceae</taxon>
        <taxon>Thalassiosira</taxon>
    </lineage>
</organism>
<dbReference type="Proteomes" id="UP000266841">
    <property type="component" value="Unassembled WGS sequence"/>
</dbReference>
<evidence type="ECO:0000313" key="3">
    <source>
        <dbReference type="Proteomes" id="UP000266841"/>
    </source>
</evidence>
<feature type="non-terminal residue" evidence="2">
    <location>
        <position position="1"/>
    </location>
</feature>
<dbReference type="AlphaFoldDB" id="K0T0Y2"/>